<dbReference type="SMART" id="SM00382">
    <property type="entry name" value="AAA"/>
    <property type="match status" value="1"/>
</dbReference>
<dbReference type="Gene3D" id="1.10.1790.10">
    <property type="entry name" value="PRD domain"/>
    <property type="match status" value="2"/>
</dbReference>
<dbReference type="InterPro" id="IPR011608">
    <property type="entry name" value="PRD"/>
</dbReference>
<protein>
    <submittedName>
        <fullName evidence="9">Transcriptional regulatory protein LevR</fullName>
    </submittedName>
</protein>
<keyword evidence="5" id="KW-0238">DNA-binding</keyword>
<dbReference type="Pfam" id="PF03610">
    <property type="entry name" value="EIIA-man"/>
    <property type="match status" value="1"/>
</dbReference>
<dbReference type="SUPFAM" id="SSF53062">
    <property type="entry name" value="PTS system fructose IIA component-like"/>
    <property type="match status" value="1"/>
</dbReference>
<evidence type="ECO:0000256" key="3">
    <source>
        <dbReference type="ARBA" id="ARBA00022777"/>
    </source>
</evidence>
<evidence type="ECO:0000256" key="4">
    <source>
        <dbReference type="ARBA" id="ARBA00022840"/>
    </source>
</evidence>
<gene>
    <name evidence="9" type="ORF">C8J48_0452</name>
</gene>
<dbReference type="SUPFAM" id="SSF63520">
    <property type="entry name" value="PTS-regulatory domain, PRD"/>
    <property type="match status" value="2"/>
</dbReference>
<sequence>MKRIDLIYEELKALTAEKGVSAVELAKRLQLDRTNVSRDLNQLWKAGKIQKSSGRPVLFSVKDQNEKQTDAKTILDQFAQENQSLVTAIEQGKAAILYPPRGMHVLLIGETGTGKSMFAKLLHTYGVETGILEEGAPFVTFNCADYAHNPQLLLGQLFGVKKGAYTGAMEQKGLLHQADQGILLLDEIHRLPAEGQEMLFTFIDQGLFRRLGETETEQRADVMILCATTENPESSLLQTFRRRIPMTIHLPPLRERSCQDRHHLVFRFFKEEAIRLGKAIYISSNTLRALLHYPCPHNIGQLKTDIQLLCARAYADYVTMKKEKIQINSSDLARESKEGLFIAKRKPDTLIHRYYIFHPDRETLLFEPEEIDHNNIYENIEKKYNELKVRGIADDELELLMEIDIDNYFTQYIQGVHRRIDSDDLGKIIDPERIDLAEQIIQTAETQLEKAFPRKVVLGMALHLHTLINRVKSGKKIVNPQLNKIRTTYKQEFSVAWDCMKMIEEKWQLDLPIDEAGYLTMFLVLDDRLPDDHDQVAVMVLMHGSGCATAMADVTNQLLGTNHAKAIDMPLQLEPMKVYERVKRFAQNTGPHNGLLLLVDMGSLLTFAEMLEKEMEIPVKGIAAASTPHVLEATRKAMLGYTLDQIYEDVTHLAPLYSTDTVNRDEQEHTRPLAILTACLTGKGSALAIKKVLENYLRFKEEMVHIVPIDIGDSKEVDAVLAQLKRNYRLLCVISHFTIAADIPQFHIEDVLSLQAIYRIQEMIDTEETYIKMGEALQNHLINIKAEQLVADVRHSIANIERQLEREINSYELMGVVLHISCMVDRLMSGQPATAYQEKERLIRAYPQLYQVIKLSLHPLEQTYGITIKDDEVCYIINFFQQTETLL</sequence>
<dbReference type="Pfam" id="PF00874">
    <property type="entry name" value="PRD"/>
    <property type="match status" value="2"/>
</dbReference>
<dbReference type="RefSeq" id="WP_107724754.1">
    <property type="nucleotide sequence ID" value="NZ_PZZP01000001.1"/>
</dbReference>
<dbReference type="InterPro" id="IPR025662">
    <property type="entry name" value="Sigma_54_int_dom_ATP-bd_1"/>
</dbReference>
<dbReference type="Pfam" id="PF00158">
    <property type="entry name" value="Sigma54_activat"/>
    <property type="match status" value="1"/>
</dbReference>
<dbReference type="Gene3D" id="3.40.50.300">
    <property type="entry name" value="P-loop containing nucleotide triphosphate hydrolases"/>
    <property type="match status" value="1"/>
</dbReference>
<dbReference type="PANTHER" id="PTHR32071">
    <property type="entry name" value="TRANSCRIPTIONAL REGULATORY PROTEIN"/>
    <property type="match status" value="1"/>
</dbReference>
<feature type="domain" description="Sigma-54 factor interaction" evidence="6">
    <location>
        <begin position="78"/>
        <end position="311"/>
    </location>
</feature>
<dbReference type="InterPro" id="IPR036634">
    <property type="entry name" value="PRD_sf"/>
</dbReference>
<evidence type="ECO:0000256" key="1">
    <source>
        <dbReference type="ARBA" id="ARBA00022679"/>
    </source>
</evidence>
<dbReference type="InterPro" id="IPR027417">
    <property type="entry name" value="P-loop_NTPase"/>
</dbReference>
<evidence type="ECO:0000259" key="6">
    <source>
        <dbReference type="PROSITE" id="PS50045"/>
    </source>
</evidence>
<feature type="domain" description="PRD" evidence="8">
    <location>
        <begin position="428"/>
        <end position="533"/>
    </location>
</feature>
<dbReference type="PROSITE" id="PS50045">
    <property type="entry name" value="SIGMA54_INTERACT_4"/>
    <property type="match status" value="1"/>
</dbReference>
<dbReference type="InterPro" id="IPR033887">
    <property type="entry name" value="PTS_IIA_man"/>
</dbReference>
<keyword evidence="3" id="KW-0418">Kinase</keyword>
<evidence type="ECO:0000256" key="2">
    <source>
        <dbReference type="ARBA" id="ARBA00022741"/>
    </source>
</evidence>
<name>A0A2T4Z7M0_9BACL</name>
<proteinExistence type="predicted"/>
<evidence type="ECO:0000313" key="10">
    <source>
        <dbReference type="Proteomes" id="UP000241639"/>
    </source>
</evidence>
<evidence type="ECO:0000259" key="8">
    <source>
        <dbReference type="PROSITE" id="PS51372"/>
    </source>
</evidence>
<organism evidence="9 10">
    <name type="scientific">Desmospora activa DSM 45169</name>
    <dbReference type="NCBI Taxonomy" id="1121389"/>
    <lineage>
        <taxon>Bacteria</taxon>
        <taxon>Bacillati</taxon>
        <taxon>Bacillota</taxon>
        <taxon>Bacilli</taxon>
        <taxon>Bacillales</taxon>
        <taxon>Thermoactinomycetaceae</taxon>
        <taxon>Desmospora</taxon>
    </lineage>
</organism>
<comment type="caution">
    <text evidence="9">The sequence shown here is derived from an EMBL/GenBank/DDBJ whole genome shotgun (WGS) entry which is preliminary data.</text>
</comment>
<feature type="domain" description="PRD" evidence="8">
    <location>
        <begin position="784"/>
        <end position="887"/>
    </location>
</feature>
<dbReference type="Gene3D" id="3.40.50.510">
    <property type="entry name" value="Phosphotransferase system, mannose-type IIA component"/>
    <property type="match status" value="1"/>
</dbReference>
<dbReference type="InterPro" id="IPR036390">
    <property type="entry name" value="WH_DNA-bd_sf"/>
</dbReference>
<dbReference type="SUPFAM" id="SSF52540">
    <property type="entry name" value="P-loop containing nucleoside triphosphate hydrolases"/>
    <property type="match status" value="1"/>
</dbReference>
<reference evidence="9 10" key="1">
    <citation type="submission" date="2018-04" db="EMBL/GenBank/DDBJ databases">
        <title>Genomic Encyclopedia of Archaeal and Bacterial Type Strains, Phase II (KMG-II): from individual species to whole genera.</title>
        <authorList>
            <person name="Goeker M."/>
        </authorList>
    </citation>
    <scope>NUCLEOTIDE SEQUENCE [LARGE SCALE GENOMIC DNA]</scope>
    <source>
        <strain evidence="9 10">DSM 45169</strain>
    </source>
</reference>
<dbReference type="SUPFAM" id="SSF46785">
    <property type="entry name" value="Winged helix' DNA-binding domain"/>
    <property type="match status" value="1"/>
</dbReference>
<evidence type="ECO:0000259" key="7">
    <source>
        <dbReference type="PROSITE" id="PS51096"/>
    </source>
</evidence>
<dbReference type="GO" id="GO:0006355">
    <property type="term" value="P:regulation of DNA-templated transcription"/>
    <property type="evidence" value="ECO:0007669"/>
    <property type="project" value="InterPro"/>
</dbReference>
<dbReference type="GO" id="GO:0016020">
    <property type="term" value="C:membrane"/>
    <property type="evidence" value="ECO:0007669"/>
    <property type="project" value="InterPro"/>
</dbReference>
<dbReference type="CDD" id="cd00006">
    <property type="entry name" value="PTS_IIA_man"/>
    <property type="match status" value="1"/>
</dbReference>
<keyword evidence="10" id="KW-1185">Reference proteome</keyword>
<dbReference type="InterPro" id="IPR036388">
    <property type="entry name" value="WH-like_DNA-bd_sf"/>
</dbReference>
<dbReference type="InterPro" id="IPR036662">
    <property type="entry name" value="PTS_EIIA_man-typ_sf"/>
</dbReference>
<dbReference type="GO" id="GO:0016301">
    <property type="term" value="F:kinase activity"/>
    <property type="evidence" value="ECO:0007669"/>
    <property type="project" value="UniProtKB-KW"/>
</dbReference>
<keyword evidence="4" id="KW-0067">ATP-binding</keyword>
<dbReference type="EMBL" id="PZZP01000001">
    <property type="protein sequence ID" value="PTM57887.1"/>
    <property type="molecule type" value="Genomic_DNA"/>
</dbReference>
<dbReference type="AlphaFoldDB" id="A0A2T4Z7M0"/>
<keyword evidence="2" id="KW-0547">Nucleotide-binding</keyword>
<dbReference type="CDD" id="cd00009">
    <property type="entry name" value="AAA"/>
    <property type="match status" value="1"/>
</dbReference>
<dbReference type="InterPro" id="IPR002078">
    <property type="entry name" value="Sigma_54_int"/>
</dbReference>
<dbReference type="PROSITE" id="PS00675">
    <property type="entry name" value="SIGMA54_INTERACT_1"/>
    <property type="match status" value="1"/>
</dbReference>
<dbReference type="PROSITE" id="PS51372">
    <property type="entry name" value="PRD_2"/>
    <property type="match status" value="2"/>
</dbReference>
<keyword evidence="1" id="KW-0808">Transferase</keyword>
<accession>A0A2T4Z7M0</accession>
<dbReference type="GO" id="GO:0005524">
    <property type="term" value="F:ATP binding"/>
    <property type="evidence" value="ECO:0007669"/>
    <property type="project" value="UniProtKB-KW"/>
</dbReference>
<dbReference type="PROSITE" id="PS51096">
    <property type="entry name" value="PTS_EIIA_TYPE_4"/>
    <property type="match status" value="1"/>
</dbReference>
<dbReference type="GO" id="GO:0009401">
    <property type="term" value="P:phosphoenolpyruvate-dependent sugar phosphotransferase system"/>
    <property type="evidence" value="ECO:0007669"/>
    <property type="project" value="InterPro"/>
</dbReference>
<dbReference type="Gene3D" id="1.10.10.10">
    <property type="entry name" value="Winged helix-like DNA-binding domain superfamily/Winged helix DNA-binding domain"/>
    <property type="match status" value="1"/>
</dbReference>
<dbReference type="InterPro" id="IPR004701">
    <property type="entry name" value="PTS_EIIA_man-typ"/>
</dbReference>
<feature type="domain" description="PTS EIIA type-4" evidence="7">
    <location>
        <begin position="535"/>
        <end position="662"/>
    </location>
</feature>
<dbReference type="InterPro" id="IPR003593">
    <property type="entry name" value="AAA+_ATPase"/>
</dbReference>
<dbReference type="PANTHER" id="PTHR32071:SF38">
    <property type="entry name" value="PSP OPERON TRANSCRIPTIONAL ACTIVATOR"/>
    <property type="match status" value="1"/>
</dbReference>
<evidence type="ECO:0000256" key="5">
    <source>
        <dbReference type="ARBA" id="ARBA00023125"/>
    </source>
</evidence>
<evidence type="ECO:0000313" key="9">
    <source>
        <dbReference type="EMBL" id="PTM57887.1"/>
    </source>
</evidence>
<dbReference type="GO" id="GO:0003677">
    <property type="term" value="F:DNA binding"/>
    <property type="evidence" value="ECO:0007669"/>
    <property type="project" value="UniProtKB-KW"/>
</dbReference>
<dbReference type="Proteomes" id="UP000241639">
    <property type="component" value="Unassembled WGS sequence"/>
</dbReference>
<dbReference type="OrthoDB" id="9771372at2"/>